<dbReference type="PATRIC" id="fig|1664069.3.peg.3262"/>
<dbReference type="STRING" id="1664069.BGLY_0848"/>
<dbReference type="EMBL" id="LECW02000035">
    <property type="protein sequence ID" value="KRT92017.1"/>
    <property type="molecule type" value="Genomic_DNA"/>
</dbReference>
<sequence>MKKLLCFTLTAFLSFSFFAVQEADAAKPIKIPSSVTNISKENTYPNASQDQPRLQPSELAQELLKTSDTAIENPHLIKMLNETSISGTPTAIGYRATIYLGRWALGYTSNETVANWEYRKINTNRFDNRGGKAPVELTYSQEQTSKIKGGLTAKVPKSDDVKNMMMLKAMEKTKLPLAFETVVGAGTKRDQVYKISPKKLGYLNAYAPAVNEKGKVTYGEVYLVLRGNKRKLVVKNITSQGIGAWIPVQDHLTFSFQLSHQPK</sequence>
<dbReference type="Proteomes" id="UP001341297">
    <property type="component" value="Unassembled WGS sequence"/>
</dbReference>
<reference evidence="2" key="2">
    <citation type="submission" date="2015-10" db="EMBL/GenBank/DDBJ databases">
        <authorList>
            <person name="Gilbert D.G."/>
        </authorList>
    </citation>
    <scope>NUCLEOTIDE SEQUENCE</scope>
    <source>
        <strain evidence="2">GO-13</strain>
    </source>
</reference>
<accession>A0A0J6EFF3</accession>
<dbReference type="OrthoDB" id="2690238at2"/>
<evidence type="ECO:0000313" key="2">
    <source>
        <dbReference type="EMBL" id="KRT92017.1"/>
    </source>
</evidence>
<dbReference type="Pfam" id="PF14167">
    <property type="entry name" value="YfkD"/>
    <property type="match status" value="1"/>
</dbReference>
<protein>
    <submittedName>
        <fullName evidence="3">YfkD family protein</fullName>
    </submittedName>
</protein>
<dbReference type="AlphaFoldDB" id="A0A0J6EFF3"/>
<reference evidence="3 5" key="3">
    <citation type="submission" date="2023-03" db="EMBL/GenBank/DDBJ databases">
        <title>Agriculturally important microbes genome sequencing.</title>
        <authorList>
            <person name="Dunlap C."/>
        </authorList>
    </citation>
    <scope>NUCLEOTIDE SEQUENCE [LARGE SCALE GENOMIC DNA]</scope>
    <source>
        <strain evidence="3 5">CBP-3203</strain>
    </source>
</reference>
<dbReference type="Proteomes" id="UP000036168">
    <property type="component" value="Unassembled WGS sequence"/>
</dbReference>
<name>A0A0J6EFF3_9BACI</name>
<reference evidence="2 4" key="1">
    <citation type="journal article" date="2015" name="Int. J. Syst. Evol. Microbiol.">
        <title>Bacillus glycinifermentans sp. nov., isolated from fermented soybean paste.</title>
        <authorList>
            <person name="Kim S.J."/>
            <person name="Dunlap C.A."/>
            <person name="Kwon S.W."/>
            <person name="Rooney A.P."/>
        </authorList>
    </citation>
    <scope>NUCLEOTIDE SEQUENCE [LARGE SCALE GENOMIC DNA]</scope>
    <source>
        <strain evidence="2 4">GO-13</strain>
    </source>
</reference>
<feature type="signal peptide" evidence="1">
    <location>
        <begin position="1"/>
        <end position="19"/>
    </location>
</feature>
<evidence type="ECO:0000313" key="4">
    <source>
        <dbReference type="Proteomes" id="UP000036168"/>
    </source>
</evidence>
<proteinExistence type="predicted"/>
<evidence type="ECO:0000313" key="3">
    <source>
        <dbReference type="EMBL" id="MEC0486459.1"/>
    </source>
</evidence>
<keyword evidence="5" id="KW-1185">Reference proteome</keyword>
<feature type="chain" id="PRO_5044543584" evidence="1">
    <location>
        <begin position="20"/>
        <end position="263"/>
    </location>
</feature>
<dbReference type="InterPro" id="IPR025548">
    <property type="entry name" value="YfkD"/>
</dbReference>
<organism evidence="2 4">
    <name type="scientific">Bacillus glycinifermentans</name>
    <dbReference type="NCBI Taxonomy" id="1664069"/>
    <lineage>
        <taxon>Bacteria</taxon>
        <taxon>Bacillati</taxon>
        <taxon>Bacillota</taxon>
        <taxon>Bacilli</taxon>
        <taxon>Bacillales</taxon>
        <taxon>Bacillaceae</taxon>
        <taxon>Bacillus</taxon>
    </lineage>
</organism>
<dbReference type="EMBL" id="JARRTL010000018">
    <property type="protein sequence ID" value="MEC0486459.1"/>
    <property type="molecule type" value="Genomic_DNA"/>
</dbReference>
<evidence type="ECO:0000313" key="5">
    <source>
        <dbReference type="Proteomes" id="UP001341297"/>
    </source>
</evidence>
<keyword evidence="1" id="KW-0732">Signal</keyword>
<gene>
    <name evidence="2" type="ORF">AB447_222745</name>
    <name evidence="3" type="ORF">P8828_16855</name>
</gene>
<accession>A0A0J6EMP3</accession>
<dbReference type="RefSeq" id="WP_048355098.1">
    <property type="nucleotide sequence ID" value="NZ_CP023481.1"/>
</dbReference>
<evidence type="ECO:0000256" key="1">
    <source>
        <dbReference type="SAM" id="SignalP"/>
    </source>
</evidence>
<comment type="caution">
    <text evidence="2">The sequence shown here is derived from an EMBL/GenBank/DDBJ whole genome shotgun (WGS) entry which is preliminary data.</text>
</comment>